<dbReference type="Proteomes" id="UP000004994">
    <property type="component" value="Chromosome 5"/>
</dbReference>
<proteinExistence type="predicted"/>
<evidence type="ECO:0000313" key="2">
    <source>
        <dbReference type="Proteomes" id="UP000004994"/>
    </source>
</evidence>
<accession>A0A3Q7GID9</accession>
<name>A0A3Q7GID9_SOLLC</name>
<reference evidence="1" key="1">
    <citation type="journal article" date="2012" name="Nature">
        <title>The tomato genome sequence provides insights into fleshy fruit evolution.</title>
        <authorList>
            <consortium name="Tomato Genome Consortium"/>
        </authorList>
    </citation>
    <scope>NUCLEOTIDE SEQUENCE [LARGE SCALE GENOMIC DNA]</scope>
    <source>
        <strain evidence="1">cv. Heinz 1706</strain>
    </source>
</reference>
<dbReference type="AlphaFoldDB" id="A0A3Q7GID9"/>
<protein>
    <submittedName>
        <fullName evidence="1">Uncharacterized protein</fullName>
    </submittedName>
</protein>
<sequence>MERIQLTQRYEKNIIQEEFGVIIV</sequence>
<dbReference type="InParanoid" id="A0A3Q7GID9"/>
<evidence type="ECO:0000313" key="1">
    <source>
        <dbReference type="EnsemblPlants" id="Solyc05g050690.2.1"/>
    </source>
</evidence>
<keyword evidence="2" id="KW-1185">Reference proteome</keyword>
<dbReference type="PaxDb" id="4081-Solyc05g050690.1.1"/>
<reference evidence="1" key="2">
    <citation type="submission" date="2019-01" db="UniProtKB">
        <authorList>
            <consortium name="EnsemblPlants"/>
        </authorList>
    </citation>
    <scope>IDENTIFICATION</scope>
    <source>
        <strain evidence="1">cv. Heinz 1706</strain>
    </source>
</reference>
<dbReference type="EnsemblPlants" id="Solyc05g050690.2.1">
    <property type="protein sequence ID" value="Solyc05g050690.2.1"/>
    <property type="gene ID" value="Solyc05g050690.2"/>
</dbReference>
<organism evidence="1">
    <name type="scientific">Solanum lycopersicum</name>
    <name type="common">Tomato</name>
    <name type="synonym">Lycopersicon esculentum</name>
    <dbReference type="NCBI Taxonomy" id="4081"/>
    <lineage>
        <taxon>Eukaryota</taxon>
        <taxon>Viridiplantae</taxon>
        <taxon>Streptophyta</taxon>
        <taxon>Embryophyta</taxon>
        <taxon>Tracheophyta</taxon>
        <taxon>Spermatophyta</taxon>
        <taxon>Magnoliopsida</taxon>
        <taxon>eudicotyledons</taxon>
        <taxon>Gunneridae</taxon>
        <taxon>Pentapetalae</taxon>
        <taxon>asterids</taxon>
        <taxon>lamiids</taxon>
        <taxon>Solanales</taxon>
        <taxon>Solanaceae</taxon>
        <taxon>Solanoideae</taxon>
        <taxon>Solaneae</taxon>
        <taxon>Solanum</taxon>
        <taxon>Solanum subgen. Lycopersicon</taxon>
    </lineage>
</organism>
<dbReference type="Gramene" id="Solyc05g050690.2.1">
    <property type="protein sequence ID" value="Solyc05g050690.2.1"/>
    <property type="gene ID" value="Solyc05g050690.2"/>
</dbReference>